<evidence type="ECO:0000313" key="1">
    <source>
        <dbReference type="EMBL" id="AYV78132.1"/>
    </source>
</evidence>
<proteinExistence type="predicted"/>
<dbReference type="EMBL" id="MK072070">
    <property type="protein sequence ID" value="AYV78132.1"/>
    <property type="molecule type" value="Genomic_DNA"/>
</dbReference>
<gene>
    <name evidence="1" type="ORF">Edafosvirus5_50</name>
</gene>
<name>A0A3G4ZTB1_9VIRU</name>
<accession>A0A3G4ZTB1</accession>
<sequence length="152" mass="17494">MEAIKQHIITESITTALMNGRPLSNMWGFPDFVKKDNKLMTALFGSMAHGLYNELPTDEDKKSIIKWFETHGIEATKMYGGVVYEEWDQKEFPFDLEKFKATNPEIYKNVATNITSRAYGRYDDDIQKAILDEFIANPKAFAETISLNLKEK</sequence>
<organism evidence="1">
    <name type="scientific">Edafosvirus sp</name>
    <dbReference type="NCBI Taxonomy" id="2487765"/>
    <lineage>
        <taxon>Viruses</taxon>
        <taxon>Varidnaviria</taxon>
        <taxon>Bamfordvirae</taxon>
        <taxon>Nucleocytoviricota</taxon>
        <taxon>Megaviricetes</taxon>
        <taxon>Imitervirales</taxon>
        <taxon>Mimiviridae</taxon>
        <taxon>Klosneuvirinae</taxon>
    </lineage>
</organism>
<protein>
    <submittedName>
        <fullName evidence="1">Uncharacterized protein</fullName>
    </submittedName>
</protein>
<reference evidence="1" key="1">
    <citation type="submission" date="2018-10" db="EMBL/GenBank/DDBJ databases">
        <title>Hidden diversity of soil giant viruses.</title>
        <authorList>
            <person name="Schulz F."/>
            <person name="Alteio L."/>
            <person name="Goudeau D."/>
            <person name="Ryan E.M."/>
            <person name="Malmstrom R.R."/>
            <person name="Blanchard J."/>
            <person name="Woyke T."/>
        </authorList>
    </citation>
    <scope>NUCLEOTIDE SEQUENCE</scope>
    <source>
        <strain evidence="1">EDV1</strain>
    </source>
</reference>